<keyword evidence="2" id="KW-0547">Nucleotide-binding</keyword>
<organism evidence="2 3">
    <name type="scientific">Fusobacterium vincentii ATCC 49256</name>
    <dbReference type="NCBI Taxonomy" id="209882"/>
    <lineage>
        <taxon>Bacteria</taxon>
        <taxon>Fusobacteriati</taxon>
        <taxon>Fusobacteriota</taxon>
        <taxon>Fusobacteriia</taxon>
        <taxon>Fusobacteriales</taxon>
        <taxon>Fusobacteriaceae</taxon>
        <taxon>Fusobacterium</taxon>
    </lineage>
</organism>
<comment type="caution">
    <text evidence="2">The sequence shown here is derived from an EMBL/GenBank/DDBJ whole genome shotgun (WGS) entry which is preliminary data.</text>
</comment>
<dbReference type="InterPro" id="IPR003439">
    <property type="entry name" value="ABC_transporter-like_ATP-bd"/>
</dbReference>
<dbReference type="Proteomes" id="UP000006454">
    <property type="component" value="Unassembled WGS sequence"/>
</dbReference>
<evidence type="ECO:0000313" key="2">
    <source>
        <dbReference type="EMBL" id="EAA23724.1"/>
    </source>
</evidence>
<dbReference type="InterPro" id="IPR027417">
    <property type="entry name" value="P-loop_NTPase"/>
</dbReference>
<dbReference type="PANTHER" id="PTHR43394:SF7">
    <property type="entry name" value="ABC TRANSPORTER B FAMILY MEMBER 28"/>
    <property type="match status" value="1"/>
</dbReference>
<accession>Q7P4Z1</accession>
<dbReference type="Pfam" id="PF00005">
    <property type="entry name" value="ABC_tran"/>
    <property type="match status" value="1"/>
</dbReference>
<dbReference type="InterPro" id="IPR039421">
    <property type="entry name" value="Type_1_exporter"/>
</dbReference>
<gene>
    <name evidence="2" type="ORF">FNV0553</name>
</gene>
<dbReference type="Gene3D" id="3.40.50.300">
    <property type="entry name" value="P-loop containing nucleotide triphosphate hydrolases"/>
    <property type="match status" value="1"/>
</dbReference>
<dbReference type="SUPFAM" id="SSF52540">
    <property type="entry name" value="P-loop containing nucleoside triphosphate hydrolases"/>
    <property type="match status" value="1"/>
</dbReference>
<protein>
    <submittedName>
        <fullName evidence="2">ABC transporter ATP-binding protein</fullName>
    </submittedName>
</protein>
<dbReference type="GO" id="GO:0015421">
    <property type="term" value="F:ABC-type oligopeptide transporter activity"/>
    <property type="evidence" value="ECO:0007669"/>
    <property type="project" value="TreeGrafter"/>
</dbReference>
<dbReference type="PANTHER" id="PTHR43394">
    <property type="entry name" value="ATP-DEPENDENT PERMEASE MDL1, MITOCHONDRIAL"/>
    <property type="match status" value="1"/>
</dbReference>
<evidence type="ECO:0000313" key="3">
    <source>
        <dbReference type="Proteomes" id="UP000006454"/>
    </source>
</evidence>
<dbReference type="AlphaFoldDB" id="Q7P4Z1"/>
<proteinExistence type="predicted"/>
<dbReference type="GO" id="GO:0016887">
    <property type="term" value="F:ATP hydrolysis activity"/>
    <property type="evidence" value="ECO:0007669"/>
    <property type="project" value="InterPro"/>
</dbReference>
<dbReference type="GO" id="GO:0005524">
    <property type="term" value="F:ATP binding"/>
    <property type="evidence" value="ECO:0007669"/>
    <property type="project" value="UniProtKB-KW"/>
</dbReference>
<dbReference type="GO" id="GO:0090374">
    <property type="term" value="P:oligopeptide export from mitochondrion"/>
    <property type="evidence" value="ECO:0007669"/>
    <property type="project" value="TreeGrafter"/>
</dbReference>
<evidence type="ECO:0000259" key="1">
    <source>
        <dbReference type="Pfam" id="PF00005"/>
    </source>
</evidence>
<sequence length="119" mass="13497">MSLPEQYETHIGENGGLLSGGQRQRISIARAFLKNAPILILDEMTSNVDPINESLIQEAITELAKDRTVLVIAHHLNTIQHADQILVFQKGKLLEKGKHQELLQKEGYYKKLWQAQDRA</sequence>
<keyword evidence="2" id="KW-0067">ATP-binding</keyword>
<reference evidence="2 3" key="1">
    <citation type="journal article" date="2003" name="Genome Res.">
        <title>Genome analysis of F. nucleatum sub spp vincentii and its comparison with the genome of F. nucleatum ATCC 25586.</title>
        <authorList>
            <person name="Kapatral V."/>
            <person name="Ivanova N."/>
            <person name="Anderson I."/>
            <person name="Reznik G."/>
            <person name="Bhattacharyya A."/>
            <person name="Gardner W.L."/>
            <person name="Mikhailova N."/>
            <person name="Lapidus A."/>
            <person name="Larsen N."/>
            <person name="D'Souza M."/>
            <person name="Walunas T."/>
            <person name="Haselkorn R."/>
            <person name="Overbeek R."/>
            <person name="Kyrpides N."/>
        </authorList>
    </citation>
    <scope>NUCLEOTIDE SEQUENCE [LARGE SCALE GENOMIC DNA]</scope>
    <source>
        <strain evidence="2 3">ATCC 49256</strain>
    </source>
</reference>
<feature type="domain" description="ABC transporter" evidence="1">
    <location>
        <begin position="3"/>
        <end position="46"/>
    </location>
</feature>
<dbReference type="EMBL" id="AABF01000091">
    <property type="protein sequence ID" value="EAA23724.1"/>
    <property type="molecule type" value="Genomic_DNA"/>
</dbReference>
<name>Q7P4Z1_FUSVC</name>